<dbReference type="PANTHER" id="PTHR13068:SF166">
    <property type="entry name" value="TRANSCRIPTION TERMINATION FACTOR MTERF15, MITOCHONDRIAL-LIKE"/>
    <property type="match status" value="1"/>
</dbReference>
<dbReference type="InterPro" id="IPR038538">
    <property type="entry name" value="MTERF_sf"/>
</dbReference>
<keyword evidence="2" id="KW-0804">Transcription</keyword>
<evidence type="ECO:0000313" key="4">
    <source>
        <dbReference type="EMBL" id="EYU46723.1"/>
    </source>
</evidence>
<dbReference type="Gene3D" id="1.25.70.10">
    <property type="entry name" value="Transcription termination factor 3, mitochondrial"/>
    <property type="match status" value="4"/>
</dbReference>
<evidence type="ECO:0000256" key="1">
    <source>
        <dbReference type="ARBA" id="ARBA00007692"/>
    </source>
</evidence>
<dbReference type="EMBL" id="KI630171">
    <property type="protein sequence ID" value="EYU46723.1"/>
    <property type="molecule type" value="Genomic_DNA"/>
</dbReference>
<proteinExistence type="inferred from homology"/>
<dbReference type="PANTHER" id="PTHR13068">
    <property type="entry name" value="CGI-12 PROTEIN-RELATED"/>
    <property type="match status" value="1"/>
</dbReference>
<dbReference type="GO" id="GO:0003676">
    <property type="term" value="F:nucleic acid binding"/>
    <property type="evidence" value="ECO:0007669"/>
    <property type="project" value="InterPro"/>
</dbReference>
<name>A0A022S444_ERYGU</name>
<evidence type="ECO:0000313" key="5">
    <source>
        <dbReference type="Proteomes" id="UP000030748"/>
    </source>
</evidence>
<dbReference type="Proteomes" id="UP000030748">
    <property type="component" value="Unassembled WGS sequence"/>
</dbReference>
<sequence>MLIRSIILSRSRKHQSLANFFAGSAFASPENANSSIVKLAEEGYVASYLVNSCGLSAADANSASKKVHFDDIDKPNTVLNFLEKQGFSKTEIAELVRKKPKLLLANHEKFLLPKIEFFLQLAGFTKEDALTTLSKHPHFLACSVKHRLAPVFNYAKDVIGTVKAQALLRHGSWAFNIDPNDRLIPNVEYLRELGVPINCIELALFHCGNIFSQEPIKFREVVEEVKQMGIDPTKTMFIMAIEARSGKSTLELWDKCYQVYSKWGWSKDDIYMAFRKHPHCMLLSEKKISETLDFLVNMLGRDPCSVAHFPTIIMYNLEKRIIPRCSVVHLLSLKGLVKKDWSLTSVLAPAERVFMERYVTKYTKQVPQIYDIYQGKKLESVVCFILVEFMWVVSRKRRRRFCKGAFRRPKKANAVLKFLKKRGFSKTQIAELVTRHPQVLVSNPDKSLLPKIEFFLHFTGISEKDAFTAMTRYRSLLTRNLKQRLEPVYEYLADIIGTVKAQDLLNSGSWIFSLDPTERVIPNVDFLKNLGVPQQCIELAVFQCPGFFCAKYDEFTKVVEEVKEMGFDVTKSMFILAIDARKGKGSLDLWDKCYKVYSKWGWSKDRHTYGKISTALDFLVNKVGVDSRSVALRPYVLFYSMEKRIIPGCSIILFLSSKGLVKKKWNLSSIYGLTMQIKFEKEGVISYLVNSCGLSAENAVSASKKVHFDGTNKPDSVLEFLQKQGFSKSQIGELVAKHPQVLVSNPNKSLLPKIDFFLQLTGISEKDFLTTVASNPQFLARNLNRRVGPVYDYLENIIGSVKVQTLLRRGSWTFNLDLENKLIPHVDFLRKLGVPPNCIELALFHCPGIFWSNQVEFKKIVEEVRQMGFDPSKSMFIVAIHTRSGKGNLALWDKCYEAYIKWGWSKDDIDMAFRKHPGCMLLSERKISKVLDFLVNKVGRDSRSVALSPYVLFYNLEKRTIPRCSVVHVLYLKGLVKKDWSLTCVLCPTEKAFLEKYVTRYAEKLPELYDIYLEKLGSSKLKSVQQC</sequence>
<evidence type="ECO:0000256" key="2">
    <source>
        <dbReference type="ARBA" id="ARBA00022472"/>
    </source>
</evidence>
<keyword evidence="5" id="KW-1185">Reference proteome</keyword>
<evidence type="ECO:0000256" key="3">
    <source>
        <dbReference type="ARBA" id="ARBA00022946"/>
    </source>
</evidence>
<gene>
    <name evidence="4" type="ORF">MIMGU_mgv1a000664mg</name>
</gene>
<keyword evidence="2" id="KW-0806">Transcription termination</keyword>
<dbReference type="InterPro" id="IPR003690">
    <property type="entry name" value="MTERF"/>
</dbReference>
<dbReference type="eggNOG" id="KOG1267">
    <property type="taxonomic scope" value="Eukaryota"/>
</dbReference>
<reference evidence="4 5" key="1">
    <citation type="journal article" date="2013" name="Proc. Natl. Acad. Sci. U.S.A.">
        <title>Fine-scale variation in meiotic recombination in Mimulus inferred from population shotgun sequencing.</title>
        <authorList>
            <person name="Hellsten U."/>
            <person name="Wright K.M."/>
            <person name="Jenkins J."/>
            <person name="Shu S."/>
            <person name="Yuan Y."/>
            <person name="Wessler S.R."/>
            <person name="Schmutz J."/>
            <person name="Willis J.H."/>
            <person name="Rokhsar D.S."/>
        </authorList>
    </citation>
    <scope>NUCLEOTIDE SEQUENCE [LARGE SCALE GENOMIC DNA]</scope>
    <source>
        <strain evidence="5">cv. DUN x IM62</strain>
    </source>
</reference>
<dbReference type="Pfam" id="PF02536">
    <property type="entry name" value="mTERF"/>
    <property type="match status" value="3"/>
</dbReference>
<protein>
    <submittedName>
        <fullName evidence="4">Uncharacterized protein</fullName>
    </submittedName>
</protein>
<dbReference type="STRING" id="4155.A0A022S444"/>
<organism evidence="4 5">
    <name type="scientific">Erythranthe guttata</name>
    <name type="common">Yellow monkey flower</name>
    <name type="synonym">Mimulus guttatus</name>
    <dbReference type="NCBI Taxonomy" id="4155"/>
    <lineage>
        <taxon>Eukaryota</taxon>
        <taxon>Viridiplantae</taxon>
        <taxon>Streptophyta</taxon>
        <taxon>Embryophyta</taxon>
        <taxon>Tracheophyta</taxon>
        <taxon>Spermatophyta</taxon>
        <taxon>Magnoliopsida</taxon>
        <taxon>eudicotyledons</taxon>
        <taxon>Gunneridae</taxon>
        <taxon>Pentapetalae</taxon>
        <taxon>asterids</taxon>
        <taxon>lamiids</taxon>
        <taxon>Lamiales</taxon>
        <taxon>Phrymaceae</taxon>
        <taxon>Erythranthe</taxon>
    </lineage>
</organism>
<dbReference type="FunFam" id="1.25.70.10:FF:000001">
    <property type="entry name" value="Mitochondrial transcription termination factor-like"/>
    <property type="match status" value="3"/>
</dbReference>
<comment type="similarity">
    <text evidence="1">Belongs to the mTERF family.</text>
</comment>
<dbReference type="GO" id="GO:0009507">
    <property type="term" value="C:chloroplast"/>
    <property type="evidence" value="ECO:0000318"/>
    <property type="project" value="GO_Central"/>
</dbReference>
<keyword evidence="2" id="KW-0805">Transcription regulation</keyword>
<accession>A0A022S444</accession>
<dbReference type="AlphaFoldDB" id="A0A022S444"/>
<dbReference type="GO" id="GO:0006353">
    <property type="term" value="P:DNA-templated transcription termination"/>
    <property type="evidence" value="ECO:0007669"/>
    <property type="project" value="UniProtKB-KW"/>
</dbReference>
<dbReference type="SMART" id="SM00733">
    <property type="entry name" value="Mterf"/>
    <property type="match status" value="16"/>
</dbReference>
<dbReference type="GO" id="GO:0009658">
    <property type="term" value="P:chloroplast organization"/>
    <property type="evidence" value="ECO:0000318"/>
    <property type="project" value="GO_Central"/>
</dbReference>
<keyword evidence="3" id="KW-0809">Transit peptide</keyword>